<name>A0A1X0P8D3_9TRYP</name>
<reference evidence="1 2" key="1">
    <citation type="submission" date="2017-03" db="EMBL/GenBank/DDBJ databases">
        <title>An alternative strategy for trypanosome survival in the mammalian bloodstream revealed through genome and transcriptome analysis of the ubiquitous bovine parasite Trypanosoma (Megatrypanum) theileri.</title>
        <authorList>
            <person name="Kelly S."/>
            <person name="Ivens A."/>
            <person name="Mott A."/>
            <person name="O'Neill E."/>
            <person name="Emms D."/>
            <person name="Macleod O."/>
            <person name="Voorheis P."/>
            <person name="Matthews J."/>
            <person name="Matthews K."/>
            <person name="Carrington M."/>
        </authorList>
    </citation>
    <scope>NUCLEOTIDE SEQUENCE [LARGE SCALE GENOMIC DNA]</scope>
    <source>
        <strain evidence="1">Edinburgh</strain>
    </source>
</reference>
<dbReference type="SUPFAM" id="SSF54197">
    <property type="entry name" value="HIT-like"/>
    <property type="match status" value="1"/>
</dbReference>
<accession>A0A1X0P8D3</accession>
<dbReference type="Proteomes" id="UP000192257">
    <property type="component" value="Unassembled WGS sequence"/>
</dbReference>
<comment type="caution">
    <text evidence="1">The sequence shown here is derived from an EMBL/GenBank/DDBJ whole genome shotgun (WGS) entry which is preliminary data.</text>
</comment>
<dbReference type="EMBL" id="NBCO01000002">
    <property type="protein sequence ID" value="ORC93182.1"/>
    <property type="molecule type" value="Genomic_DNA"/>
</dbReference>
<dbReference type="GeneID" id="39981606"/>
<dbReference type="VEuPathDB" id="TriTrypDB:TM35_000025080"/>
<dbReference type="OrthoDB" id="5945460at2759"/>
<organism evidence="1 2">
    <name type="scientific">Trypanosoma theileri</name>
    <dbReference type="NCBI Taxonomy" id="67003"/>
    <lineage>
        <taxon>Eukaryota</taxon>
        <taxon>Discoba</taxon>
        <taxon>Euglenozoa</taxon>
        <taxon>Kinetoplastea</taxon>
        <taxon>Metakinetoplastina</taxon>
        <taxon>Trypanosomatida</taxon>
        <taxon>Trypanosomatidae</taxon>
        <taxon>Trypanosoma</taxon>
    </lineage>
</organism>
<evidence type="ECO:0000313" key="1">
    <source>
        <dbReference type="EMBL" id="ORC93182.1"/>
    </source>
</evidence>
<protein>
    <submittedName>
        <fullName evidence="1">Uncharacterized protein</fullName>
    </submittedName>
</protein>
<dbReference type="AlphaFoldDB" id="A0A1X0P8D3"/>
<sequence>MVGHAQSRFRKLLRLHSSVLSRTRHGRLCLLVFLCVLVVVCFVLSASPVLPAVPDRASVRVDERIDSMQSLSDVLSYRPEVRDALAMIFDVHSDAARMSVPASFRSKAMAMFSAYGGTKEQLLQAIETQRIIEVWNRVTGENAVFNNIRSFRPGGGSGGSNTAEKLAVTKLYTDGSGEATCDFCSKVRTAEDIFGRITGNYSYTASNVAKLSKWHGLIITNAHNPLAFDEEVIADIITVSHKWFKKVHSEDPLHIYPNIICDIGKKASASQIHLHLQMALTRYHYFSGTEQLLRAAAFYSKINKSSYWNDIVFLHDMIGLSVSVGDCVILSNICPRKEKELFVLCKDPESPSFARAIAIALMTLRDAADVHSLSFVLSYPPFGKSGDYHLGDIPAFMRVIDRGSAFDSRADTGALEYFGSTYIATDPYKIVPHILKMRQRLYGDSDSRHSFTRL</sequence>
<dbReference type="RefSeq" id="XP_028887248.1">
    <property type="nucleotide sequence ID" value="XM_029021826.1"/>
</dbReference>
<gene>
    <name evidence="1" type="ORF">TM35_000025080</name>
</gene>
<keyword evidence="2" id="KW-1185">Reference proteome</keyword>
<dbReference type="InterPro" id="IPR036265">
    <property type="entry name" value="HIT-like_sf"/>
</dbReference>
<proteinExistence type="predicted"/>
<evidence type="ECO:0000313" key="2">
    <source>
        <dbReference type="Proteomes" id="UP000192257"/>
    </source>
</evidence>